<reference evidence="1 2" key="1">
    <citation type="journal article" date="2005" name="Nucleic Acids Res.">
        <title>Genomic blueprint of Hahella chejuensis, a marine microbe producing an algicidal agent.</title>
        <authorList>
            <person name="Jeong H."/>
            <person name="Yim J.H."/>
            <person name="Lee C."/>
            <person name="Choi S.-H."/>
            <person name="Park Y.K."/>
            <person name="Yoon S.H."/>
            <person name="Hur C.-G."/>
            <person name="Kang H.-Y."/>
            <person name="Kim D."/>
            <person name="Lee H.H."/>
            <person name="Park K.H."/>
            <person name="Park S.-H."/>
            <person name="Park H.-S."/>
            <person name="Lee H.K."/>
            <person name="Oh T.K."/>
            <person name="Kim J.F."/>
        </authorList>
    </citation>
    <scope>NUCLEOTIDE SEQUENCE [LARGE SCALE GENOMIC DNA]</scope>
    <source>
        <strain evidence="1 2">KCTC 2396</strain>
    </source>
</reference>
<dbReference type="STRING" id="349521.HCH_02862"/>
<dbReference type="Proteomes" id="UP000000238">
    <property type="component" value="Chromosome"/>
</dbReference>
<dbReference type="EMBL" id="CP000155">
    <property type="protein sequence ID" value="ABC29639.1"/>
    <property type="molecule type" value="Genomic_DNA"/>
</dbReference>
<dbReference type="OrthoDB" id="9156612at2"/>
<dbReference type="HOGENOM" id="CLU_138531_0_1_6"/>
<name>Q2SI85_HAHCH</name>
<gene>
    <name evidence="1" type="ordered locus">HCH_02862</name>
</gene>
<evidence type="ECO:0000313" key="1">
    <source>
        <dbReference type="EMBL" id="ABC29639.1"/>
    </source>
</evidence>
<evidence type="ECO:0000313" key="2">
    <source>
        <dbReference type="Proteomes" id="UP000000238"/>
    </source>
</evidence>
<dbReference type="eggNOG" id="ENOG5030WBS">
    <property type="taxonomic scope" value="Bacteria"/>
</dbReference>
<keyword evidence="2" id="KW-1185">Reference proteome</keyword>
<protein>
    <submittedName>
        <fullName evidence="1">Uncharacterized protein</fullName>
    </submittedName>
</protein>
<organism evidence="1 2">
    <name type="scientific">Hahella chejuensis (strain KCTC 2396)</name>
    <dbReference type="NCBI Taxonomy" id="349521"/>
    <lineage>
        <taxon>Bacteria</taxon>
        <taxon>Pseudomonadati</taxon>
        <taxon>Pseudomonadota</taxon>
        <taxon>Gammaproteobacteria</taxon>
        <taxon>Oceanospirillales</taxon>
        <taxon>Hahellaceae</taxon>
        <taxon>Hahella</taxon>
    </lineage>
</organism>
<accession>Q2SI85</accession>
<sequence>MPTNVQEFISELYGGVFEEKVAAALSEVALGVVNTGKKGRVSIELNIAQVANSYQVEISHTLTFKRPTERGEVAQKDTTESIMHVGKRGDLSVFPENQADMFNPKDKEAK</sequence>
<proteinExistence type="predicted"/>
<dbReference type="AlphaFoldDB" id="Q2SI85"/>
<dbReference type="KEGG" id="hch:HCH_02862"/>
<dbReference type="RefSeq" id="WP_011396708.1">
    <property type="nucleotide sequence ID" value="NC_007645.1"/>
</dbReference>